<evidence type="ECO:0000259" key="2">
    <source>
        <dbReference type="Pfam" id="PF12695"/>
    </source>
</evidence>
<dbReference type="GO" id="GO:0016787">
    <property type="term" value="F:hydrolase activity"/>
    <property type="evidence" value="ECO:0007669"/>
    <property type="project" value="UniProtKB-KW"/>
</dbReference>
<dbReference type="EMBL" id="PRKW01000005">
    <property type="protein sequence ID" value="PPB48800.1"/>
    <property type="molecule type" value="Genomic_DNA"/>
</dbReference>
<keyword evidence="1" id="KW-0812">Transmembrane</keyword>
<keyword evidence="1" id="KW-0472">Membrane</keyword>
<name>A0A2S5IW83_9MICC</name>
<comment type="caution">
    <text evidence="3">The sequence shown here is derived from an EMBL/GenBank/DDBJ whole genome shotgun (WGS) entry which is preliminary data.</text>
</comment>
<accession>A0A2S5IW83</accession>
<organism evidence="3 4">
    <name type="scientific">Arthrobacter pityocampae</name>
    <dbReference type="NCBI Taxonomy" id="547334"/>
    <lineage>
        <taxon>Bacteria</taxon>
        <taxon>Bacillati</taxon>
        <taxon>Actinomycetota</taxon>
        <taxon>Actinomycetes</taxon>
        <taxon>Micrococcales</taxon>
        <taxon>Micrococcaceae</taxon>
        <taxon>Arthrobacter</taxon>
    </lineage>
</organism>
<keyword evidence="4" id="KW-1185">Reference proteome</keyword>
<dbReference type="InterPro" id="IPR029058">
    <property type="entry name" value="AB_hydrolase_fold"/>
</dbReference>
<evidence type="ECO:0000313" key="3">
    <source>
        <dbReference type="EMBL" id="PPB48800.1"/>
    </source>
</evidence>
<feature type="transmembrane region" description="Helical" evidence="1">
    <location>
        <begin position="69"/>
        <end position="89"/>
    </location>
</feature>
<feature type="transmembrane region" description="Helical" evidence="1">
    <location>
        <begin position="31"/>
        <end position="49"/>
    </location>
</feature>
<dbReference type="Gene3D" id="3.40.50.1820">
    <property type="entry name" value="alpha/beta hydrolase"/>
    <property type="match status" value="1"/>
</dbReference>
<feature type="domain" description="Alpha/beta hydrolase fold-5" evidence="2">
    <location>
        <begin position="129"/>
        <end position="288"/>
    </location>
</feature>
<gene>
    <name evidence="3" type="ORF">C4K88_13915</name>
</gene>
<reference evidence="3 4" key="1">
    <citation type="journal article" date="2014" name="Int. J. Syst. Evol. Microbiol.">
        <title>Arthrobacter pityocampae sp. nov., isolated from Thaumetopoea pityocampa (Lep., Thaumetopoeidae).</title>
        <authorList>
            <person name="Ince I.A."/>
            <person name="Demirbag Z."/>
            <person name="Kati H."/>
        </authorList>
    </citation>
    <scope>NUCLEOTIDE SEQUENCE [LARGE SCALE GENOMIC DNA]</scope>
    <source>
        <strain evidence="3 4">Tp2</strain>
    </source>
</reference>
<dbReference type="SUPFAM" id="SSF53474">
    <property type="entry name" value="alpha/beta-Hydrolases"/>
    <property type="match status" value="1"/>
</dbReference>
<keyword evidence="1" id="KW-1133">Transmembrane helix</keyword>
<evidence type="ECO:0000313" key="4">
    <source>
        <dbReference type="Proteomes" id="UP000239297"/>
    </source>
</evidence>
<dbReference type="OrthoDB" id="9780932at2"/>
<evidence type="ECO:0000256" key="1">
    <source>
        <dbReference type="SAM" id="Phobius"/>
    </source>
</evidence>
<proteinExistence type="predicted"/>
<dbReference type="Pfam" id="PF12695">
    <property type="entry name" value="Abhydrolase_5"/>
    <property type="match status" value="1"/>
</dbReference>
<sequence length="305" mass="31443">MLHRVPAVCAAVALTLTPLWLVGTNPSVARAHPLLPGLLAAACVLGLVIAWRTARSRRRPPRPGRRRAVLASVAALLAIGSMAALAWLAPFPFSNGTPGAAQGFALAGVDYREDATSITLIPVTSSVRGLVFYPGARVEALAYVPLLARVAQEGTTVVILKEPLGISLLDSGQARSAMQAYPDLSVWAVGGHSLGGVSASIVAPEDDAVDGLVLWASYPLEDLSGSDLEVLSVSGAEDGLTTRADVEASRARLPAGTSFVEVPGAVHAFFGDYGEQPGDGTATAGREPAQEIIVDATVHFLASLG</sequence>
<dbReference type="InterPro" id="IPR029059">
    <property type="entry name" value="AB_hydrolase_5"/>
</dbReference>
<dbReference type="Proteomes" id="UP000239297">
    <property type="component" value="Unassembled WGS sequence"/>
</dbReference>
<keyword evidence="3" id="KW-0378">Hydrolase</keyword>
<dbReference type="AlphaFoldDB" id="A0A2S5IW83"/>
<dbReference type="RefSeq" id="WP_104122202.1">
    <property type="nucleotide sequence ID" value="NZ_PRKW01000005.1"/>
</dbReference>
<protein>
    <submittedName>
        <fullName evidence="3">Alpha/beta hydrolase</fullName>
    </submittedName>
</protein>